<keyword evidence="5 10" id="KW-0276">Fatty acid metabolism</keyword>
<keyword evidence="4 10" id="KW-0812">Transmembrane</keyword>
<dbReference type="Pfam" id="PF01151">
    <property type="entry name" value="ELO"/>
    <property type="match status" value="1"/>
</dbReference>
<feature type="region of interest" description="Disordered" evidence="11">
    <location>
        <begin position="375"/>
        <end position="409"/>
    </location>
</feature>
<dbReference type="GO" id="GO:0019367">
    <property type="term" value="P:fatty acid elongation, saturated fatty acid"/>
    <property type="evidence" value="ECO:0007669"/>
    <property type="project" value="TreeGrafter"/>
</dbReference>
<dbReference type="GO" id="GO:0042761">
    <property type="term" value="P:very long-chain fatty acid biosynthetic process"/>
    <property type="evidence" value="ECO:0007669"/>
    <property type="project" value="TreeGrafter"/>
</dbReference>
<evidence type="ECO:0000256" key="7">
    <source>
        <dbReference type="ARBA" id="ARBA00023098"/>
    </source>
</evidence>
<dbReference type="GO" id="GO:0005789">
    <property type="term" value="C:endoplasmic reticulum membrane"/>
    <property type="evidence" value="ECO:0007669"/>
    <property type="project" value="TreeGrafter"/>
</dbReference>
<accession>A0A813GSJ5</accession>
<keyword evidence="6 10" id="KW-1133">Transmembrane helix</keyword>
<proteinExistence type="inferred from homology"/>
<dbReference type="GO" id="GO:0030148">
    <property type="term" value="P:sphingolipid biosynthetic process"/>
    <property type="evidence" value="ECO:0007669"/>
    <property type="project" value="TreeGrafter"/>
</dbReference>
<dbReference type="InterPro" id="IPR002076">
    <property type="entry name" value="ELO_fam"/>
</dbReference>
<dbReference type="AlphaFoldDB" id="A0A813GSJ5"/>
<protein>
    <recommendedName>
        <fullName evidence="10">Elongation of fatty acids protein</fullName>
        <ecNumber evidence="10">2.3.1.-</ecNumber>
    </recommendedName>
</protein>
<feature type="transmembrane region" description="Helical" evidence="10">
    <location>
        <begin position="158"/>
        <end position="179"/>
    </location>
</feature>
<evidence type="ECO:0000256" key="10">
    <source>
        <dbReference type="RuleBase" id="RU361115"/>
    </source>
</evidence>
<feature type="compositionally biased region" description="Pro residues" evidence="11">
    <location>
        <begin position="398"/>
        <end position="409"/>
    </location>
</feature>
<keyword evidence="2 10" id="KW-0444">Lipid biosynthesis</keyword>
<feature type="transmembrane region" description="Helical" evidence="10">
    <location>
        <begin position="185"/>
        <end position="205"/>
    </location>
</feature>
<keyword evidence="3 10" id="KW-0808">Transferase</keyword>
<gene>
    <name evidence="12" type="ORF">PGLA1383_LOCUS44781</name>
</gene>
<dbReference type="EC" id="2.3.1.-" evidence="10"/>
<dbReference type="PROSITE" id="PS01188">
    <property type="entry name" value="ELO"/>
    <property type="match status" value="1"/>
</dbReference>
<evidence type="ECO:0000256" key="3">
    <source>
        <dbReference type="ARBA" id="ARBA00022679"/>
    </source>
</evidence>
<keyword evidence="8 10" id="KW-0472">Membrane</keyword>
<comment type="similarity">
    <text evidence="10">Belongs to the ELO family.</text>
</comment>
<reference evidence="12" key="1">
    <citation type="submission" date="2021-02" db="EMBL/GenBank/DDBJ databases">
        <authorList>
            <person name="Dougan E. K."/>
            <person name="Rhodes N."/>
            <person name="Thang M."/>
            <person name="Chan C."/>
        </authorList>
    </citation>
    <scope>NUCLEOTIDE SEQUENCE</scope>
</reference>
<dbReference type="EMBL" id="CAJNNV010029348">
    <property type="protein sequence ID" value="CAE8628099.1"/>
    <property type="molecule type" value="Genomic_DNA"/>
</dbReference>
<dbReference type="Proteomes" id="UP000654075">
    <property type="component" value="Unassembled WGS sequence"/>
</dbReference>
<dbReference type="GO" id="GO:0034626">
    <property type="term" value="P:fatty acid elongation, polyunsaturated fatty acid"/>
    <property type="evidence" value="ECO:0007669"/>
    <property type="project" value="TreeGrafter"/>
</dbReference>
<comment type="subcellular location">
    <subcellularLocation>
        <location evidence="1">Membrane</location>
        <topology evidence="1">Multi-pass membrane protein</topology>
    </subcellularLocation>
</comment>
<feature type="transmembrane region" description="Helical" evidence="10">
    <location>
        <begin position="247"/>
        <end position="269"/>
    </location>
</feature>
<dbReference type="OrthoDB" id="434092at2759"/>
<sequence length="409" mass="45131">MAMPAMPSWMSRFVASYSSEWTLWEARAAAGSQPSLPYTGLAFLICMNAFYLLFTFGLYRFMEQRKEAFNCKPFKSILLAYNAICVALAGYVVWGIVYILATEDRSFVCNTTVTPGSAEDKSGSAAFLAQVFWVFYAQKFWEFLDTWFFIARKSFRQVTFLHVFHHCSINLVVGLILPFEFNGDMYLPILLNAAVHVLMYSHYLVSALGLPTPWRPFLTSLQLLQFMLIATQSAMSLSRGDSCGGPYFGKIILVGYMGSMLLLFGNFFLKSYIFKKPTGFGDGVVKRAEAFQVTRSHSGRVTLDAEGAGQVELPSLFKNGTLHYQVTPIGAPMPELHVSREPEASDCSFALAGGSANASVSWTVTMVTTLAGKAERPKAPVLSCCAQPTNPQEASPKLSPPPSPIKKAQ</sequence>
<feature type="transmembrane region" description="Helical" evidence="10">
    <location>
        <begin position="38"/>
        <end position="59"/>
    </location>
</feature>
<comment type="caution">
    <text evidence="12">The sequence shown here is derived from an EMBL/GenBank/DDBJ whole genome shotgun (WGS) entry which is preliminary data.</text>
</comment>
<keyword evidence="13" id="KW-1185">Reference proteome</keyword>
<dbReference type="PANTHER" id="PTHR11157">
    <property type="entry name" value="FATTY ACID ACYL TRANSFERASE-RELATED"/>
    <property type="match status" value="1"/>
</dbReference>
<keyword evidence="7 10" id="KW-0443">Lipid metabolism</keyword>
<evidence type="ECO:0000256" key="9">
    <source>
        <dbReference type="ARBA" id="ARBA00023160"/>
    </source>
</evidence>
<evidence type="ECO:0000256" key="1">
    <source>
        <dbReference type="ARBA" id="ARBA00004141"/>
    </source>
</evidence>
<evidence type="ECO:0000256" key="11">
    <source>
        <dbReference type="SAM" id="MobiDB-lite"/>
    </source>
</evidence>
<name>A0A813GSJ5_POLGL</name>
<dbReference type="InterPro" id="IPR030457">
    <property type="entry name" value="ELO_CS"/>
</dbReference>
<evidence type="ECO:0000256" key="5">
    <source>
        <dbReference type="ARBA" id="ARBA00022832"/>
    </source>
</evidence>
<organism evidence="12 13">
    <name type="scientific">Polarella glacialis</name>
    <name type="common">Dinoflagellate</name>
    <dbReference type="NCBI Taxonomy" id="89957"/>
    <lineage>
        <taxon>Eukaryota</taxon>
        <taxon>Sar</taxon>
        <taxon>Alveolata</taxon>
        <taxon>Dinophyceae</taxon>
        <taxon>Suessiales</taxon>
        <taxon>Suessiaceae</taxon>
        <taxon>Polarella</taxon>
    </lineage>
</organism>
<evidence type="ECO:0000256" key="6">
    <source>
        <dbReference type="ARBA" id="ARBA00022989"/>
    </source>
</evidence>
<dbReference type="GO" id="GO:0009922">
    <property type="term" value="F:fatty acid elongase activity"/>
    <property type="evidence" value="ECO:0007669"/>
    <property type="project" value="InterPro"/>
</dbReference>
<feature type="transmembrane region" description="Helical" evidence="10">
    <location>
        <begin position="79"/>
        <end position="101"/>
    </location>
</feature>
<evidence type="ECO:0000256" key="4">
    <source>
        <dbReference type="ARBA" id="ARBA00022692"/>
    </source>
</evidence>
<dbReference type="PANTHER" id="PTHR11157:SF126">
    <property type="entry name" value="ELONGATION OF VERY LONG CHAIN FATTY ACIDS PROTEIN"/>
    <property type="match status" value="1"/>
</dbReference>
<dbReference type="GO" id="GO:0034625">
    <property type="term" value="P:fatty acid elongation, monounsaturated fatty acid"/>
    <property type="evidence" value="ECO:0007669"/>
    <property type="project" value="TreeGrafter"/>
</dbReference>
<evidence type="ECO:0000256" key="8">
    <source>
        <dbReference type="ARBA" id="ARBA00023136"/>
    </source>
</evidence>
<evidence type="ECO:0000313" key="12">
    <source>
        <dbReference type="EMBL" id="CAE8628099.1"/>
    </source>
</evidence>
<evidence type="ECO:0000313" key="13">
    <source>
        <dbReference type="Proteomes" id="UP000654075"/>
    </source>
</evidence>
<evidence type="ECO:0000256" key="2">
    <source>
        <dbReference type="ARBA" id="ARBA00022516"/>
    </source>
</evidence>
<comment type="catalytic activity">
    <reaction evidence="10">
        <text>an acyl-CoA + malonyl-CoA + H(+) = a 3-oxoacyl-CoA + CO2 + CoA</text>
        <dbReference type="Rhea" id="RHEA:50252"/>
        <dbReference type="ChEBI" id="CHEBI:15378"/>
        <dbReference type="ChEBI" id="CHEBI:16526"/>
        <dbReference type="ChEBI" id="CHEBI:57287"/>
        <dbReference type="ChEBI" id="CHEBI:57384"/>
        <dbReference type="ChEBI" id="CHEBI:58342"/>
        <dbReference type="ChEBI" id="CHEBI:90726"/>
    </reaction>
    <physiologicalReaction direction="left-to-right" evidence="10">
        <dbReference type="Rhea" id="RHEA:50253"/>
    </physiologicalReaction>
</comment>
<keyword evidence="9 10" id="KW-0275">Fatty acid biosynthesis</keyword>